<accession>A0A3B0YZ90</accession>
<dbReference type="InterPro" id="IPR007456">
    <property type="entry name" value="Smg"/>
</dbReference>
<gene>
    <name evidence="1" type="ORF">MNBD_GAMMA12-1493</name>
</gene>
<name>A0A3B0YZ90_9ZZZZ</name>
<dbReference type="AlphaFoldDB" id="A0A3B0YZ90"/>
<reference evidence="1" key="1">
    <citation type="submission" date="2018-06" db="EMBL/GenBank/DDBJ databases">
        <authorList>
            <person name="Zhirakovskaya E."/>
        </authorList>
    </citation>
    <scope>NUCLEOTIDE SEQUENCE</scope>
</reference>
<dbReference type="Pfam" id="PF04361">
    <property type="entry name" value="DUF494"/>
    <property type="match status" value="1"/>
</dbReference>
<sequence>MKENALDVLMYLFKNYIDGELEYVPDRESLETELVEAGFPDHQINQAFNWLDELASGQPPTTDSFPQNNSIRIYTVEEMQLLDLECRGFLHFLEQSKVISPEIREVIIDRVLALEGSEIDIDRLKWIIVMIMFNLPEHDSNYEWLENIVFENSPENLH</sequence>
<organism evidence="1">
    <name type="scientific">hydrothermal vent metagenome</name>
    <dbReference type="NCBI Taxonomy" id="652676"/>
    <lineage>
        <taxon>unclassified sequences</taxon>
        <taxon>metagenomes</taxon>
        <taxon>ecological metagenomes</taxon>
    </lineage>
</organism>
<protein>
    <recommendedName>
        <fullName evidence="2">Protein Smg homolog</fullName>
    </recommendedName>
</protein>
<dbReference type="HAMAP" id="MF_00598">
    <property type="entry name" value="Smg"/>
    <property type="match status" value="1"/>
</dbReference>
<evidence type="ECO:0008006" key="2">
    <source>
        <dbReference type="Google" id="ProtNLM"/>
    </source>
</evidence>
<dbReference type="PANTHER" id="PTHR38692">
    <property type="entry name" value="PROTEIN SMG"/>
    <property type="match status" value="1"/>
</dbReference>
<evidence type="ECO:0000313" key="1">
    <source>
        <dbReference type="EMBL" id="VAW81283.1"/>
    </source>
</evidence>
<proteinExistence type="inferred from homology"/>
<dbReference type="PANTHER" id="PTHR38692:SF1">
    <property type="entry name" value="PROTEIN SMG"/>
    <property type="match status" value="1"/>
</dbReference>
<dbReference type="EMBL" id="UOFL01000216">
    <property type="protein sequence ID" value="VAW81283.1"/>
    <property type="molecule type" value="Genomic_DNA"/>
</dbReference>